<keyword evidence="8" id="KW-1185">Reference proteome</keyword>
<dbReference type="Pfam" id="PF02771">
    <property type="entry name" value="Acyl-CoA_dh_N"/>
    <property type="match status" value="1"/>
</dbReference>
<keyword evidence="4" id="KW-0274">FAD</keyword>
<keyword evidence="3" id="KW-0285">Flavoprotein</keyword>
<dbReference type="PROSITE" id="PS00073">
    <property type="entry name" value="ACYL_COA_DH_2"/>
    <property type="match status" value="1"/>
</dbReference>
<evidence type="ECO:0000256" key="1">
    <source>
        <dbReference type="ARBA" id="ARBA00001974"/>
    </source>
</evidence>
<dbReference type="EMBL" id="CP109134">
    <property type="protein sequence ID" value="WSD10243.1"/>
    <property type="molecule type" value="Genomic_DNA"/>
</dbReference>
<dbReference type="InterPro" id="IPR009075">
    <property type="entry name" value="AcylCo_DH/oxidase_C"/>
</dbReference>
<dbReference type="PANTHER" id="PTHR43884">
    <property type="entry name" value="ACYL-COA DEHYDROGENASE"/>
    <property type="match status" value="1"/>
</dbReference>
<feature type="domain" description="Acyl-CoA dehydrogenase/oxidase C-terminal" evidence="5">
    <location>
        <begin position="211"/>
        <end position="321"/>
    </location>
</feature>
<gene>
    <name evidence="7" type="ORF">OIE73_33990</name>
</gene>
<dbReference type="InterPro" id="IPR006089">
    <property type="entry name" value="Acyl-CoA_DH_CS"/>
</dbReference>
<dbReference type="Proteomes" id="UP001335325">
    <property type="component" value="Chromosome"/>
</dbReference>
<dbReference type="GeneID" id="91547694"/>
<dbReference type="InterPro" id="IPR037069">
    <property type="entry name" value="AcylCoA_DH/ox_N_sf"/>
</dbReference>
<evidence type="ECO:0000313" key="7">
    <source>
        <dbReference type="EMBL" id="WSD10243.1"/>
    </source>
</evidence>
<protein>
    <submittedName>
        <fullName evidence="7">Acyl-CoA/acyl-ACP dehydrogenase</fullName>
    </submittedName>
</protein>
<dbReference type="Gene3D" id="1.10.540.10">
    <property type="entry name" value="Acyl-CoA dehydrogenase/oxidase, N-terminal domain"/>
    <property type="match status" value="1"/>
</dbReference>
<dbReference type="SUPFAM" id="SSF47203">
    <property type="entry name" value="Acyl-CoA dehydrogenase C-terminal domain-like"/>
    <property type="match status" value="1"/>
</dbReference>
<proteinExistence type="inferred from homology"/>
<sequence length="350" mass="35548">MSWHGPALDSDQRDLMAMLDAFTADHDLVLTDEPEVVARLTAELVELGVWTLGTAEEHGGGGADRATTVIALERLGRTWPALGWACVQAHAAVDVLARDERCADLVGRVHAGTAAVAVVDAGSAHVRLAWSGTTLSGSVDRIDAAAEAPYLLVLADEDRALLIDPAALTSRPLRRTGLGGALTRSVQVEASGAAVTELTGVDVPAARVRLRLGTAAVAAGTAAAAADAAAAYSAGRRQFGDALTALPTVRQSLLAQASGSAVALAAAVAVADDPVRSLAAAREACDGAIDVAAAALQSHGGYGYLAEYPAERYLRDAVSLRAAADVQGAAVTTARTLVGLGPATSLRKDG</sequence>
<evidence type="ECO:0000313" key="8">
    <source>
        <dbReference type="Proteomes" id="UP001335325"/>
    </source>
</evidence>
<dbReference type="RefSeq" id="WP_326755969.1">
    <property type="nucleotide sequence ID" value="NZ_CP109134.1"/>
</dbReference>
<dbReference type="SUPFAM" id="SSF56645">
    <property type="entry name" value="Acyl-CoA dehydrogenase NM domain-like"/>
    <property type="match status" value="1"/>
</dbReference>
<comment type="similarity">
    <text evidence="2">Belongs to the acyl-CoA dehydrogenase family.</text>
</comment>
<organism evidence="7 8">
    <name type="scientific">Streptomyces hirsutus</name>
    <dbReference type="NCBI Taxonomy" id="35620"/>
    <lineage>
        <taxon>Bacteria</taxon>
        <taxon>Bacillati</taxon>
        <taxon>Actinomycetota</taxon>
        <taxon>Actinomycetes</taxon>
        <taxon>Kitasatosporales</taxon>
        <taxon>Streptomycetaceae</taxon>
        <taxon>Streptomyces</taxon>
    </lineage>
</organism>
<name>A0ABZ1GVI6_9ACTN</name>
<dbReference type="InterPro" id="IPR013786">
    <property type="entry name" value="AcylCoA_DH/ox_N"/>
</dbReference>
<evidence type="ECO:0000256" key="4">
    <source>
        <dbReference type="ARBA" id="ARBA00022827"/>
    </source>
</evidence>
<evidence type="ECO:0000259" key="6">
    <source>
        <dbReference type="Pfam" id="PF02771"/>
    </source>
</evidence>
<comment type="cofactor">
    <cofactor evidence="1">
        <name>FAD</name>
        <dbReference type="ChEBI" id="CHEBI:57692"/>
    </cofactor>
</comment>
<dbReference type="InterPro" id="IPR009100">
    <property type="entry name" value="AcylCoA_DH/oxidase_NM_dom_sf"/>
</dbReference>
<evidence type="ECO:0000259" key="5">
    <source>
        <dbReference type="Pfam" id="PF00441"/>
    </source>
</evidence>
<dbReference type="InterPro" id="IPR036250">
    <property type="entry name" value="AcylCo_DH-like_C"/>
</dbReference>
<evidence type="ECO:0000256" key="2">
    <source>
        <dbReference type="ARBA" id="ARBA00009347"/>
    </source>
</evidence>
<evidence type="ECO:0000256" key="3">
    <source>
        <dbReference type="ARBA" id="ARBA00022630"/>
    </source>
</evidence>
<dbReference type="PANTHER" id="PTHR43884:SF12">
    <property type="entry name" value="ISOVALERYL-COA DEHYDROGENASE, MITOCHONDRIAL-RELATED"/>
    <property type="match status" value="1"/>
</dbReference>
<reference evidence="7 8" key="1">
    <citation type="submission" date="2022-10" db="EMBL/GenBank/DDBJ databases">
        <title>The complete genomes of actinobacterial strains from the NBC collection.</title>
        <authorList>
            <person name="Joergensen T.S."/>
            <person name="Alvarez Arevalo M."/>
            <person name="Sterndorff E.B."/>
            <person name="Faurdal D."/>
            <person name="Vuksanovic O."/>
            <person name="Mourched A.-S."/>
            <person name="Charusanti P."/>
            <person name="Shaw S."/>
            <person name="Blin K."/>
            <person name="Weber T."/>
        </authorList>
    </citation>
    <scope>NUCLEOTIDE SEQUENCE [LARGE SCALE GENOMIC DNA]</scope>
    <source>
        <strain evidence="7 8">NBC 01753</strain>
    </source>
</reference>
<dbReference type="Pfam" id="PF00441">
    <property type="entry name" value="Acyl-CoA_dh_1"/>
    <property type="match status" value="1"/>
</dbReference>
<feature type="domain" description="Acyl-CoA dehydrogenase/oxidase N-terminal" evidence="6">
    <location>
        <begin position="15"/>
        <end position="91"/>
    </location>
</feature>
<accession>A0ABZ1GVI6</accession>
<dbReference type="Gene3D" id="1.20.140.10">
    <property type="entry name" value="Butyryl-CoA Dehydrogenase, subunit A, domain 3"/>
    <property type="match status" value="1"/>
</dbReference>